<name>A0AAW1Q2S6_9CHLO</name>
<evidence type="ECO:0000313" key="2">
    <source>
        <dbReference type="Proteomes" id="UP001465755"/>
    </source>
</evidence>
<dbReference type="EMBL" id="JALJOQ010000001">
    <property type="protein sequence ID" value="KAK9815060.1"/>
    <property type="molecule type" value="Genomic_DNA"/>
</dbReference>
<reference evidence="1 2" key="1">
    <citation type="journal article" date="2024" name="Nat. Commun.">
        <title>Phylogenomics reveals the evolutionary origins of lichenization in chlorophyte algae.</title>
        <authorList>
            <person name="Puginier C."/>
            <person name="Libourel C."/>
            <person name="Otte J."/>
            <person name="Skaloud P."/>
            <person name="Haon M."/>
            <person name="Grisel S."/>
            <person name="Petersen M."/>
            <person name="Berrin J.G."/>
            <person name="Delaux P.M."/>
            <person name="Dal Grande F."/>
            <person name="Keller J."/>
        </authorList>
    </citation>
    <scope>NUCLEOTIDE SEQUENCE [LARGE SCALE GENOMIC DNA]</scope>
    <source>
        <strain evidence="1 2">SAG 2036</strain>
    </source>
</reference>
<organism evidence="1 2">
    <name type="scientific">Symbiochloris irregularis</name>
    <dbReference type="NCBI Taxonomy" id="706552"/>
    <lineage>
        <taxon>Eukaryota</taxon>
        <taxon>Viridiplantae</taxon>
        <taxon>Chlorophyta</taxon>
        <taxon>core chlorophytes</taxon>
        <taxon>Trebouxiophyceae</taxon>
        <taxon>Trebouxiales</taxon>
        <taxon>Trebouxiaceae</taxon>
        <taxon>Symbiochloris</taxon>
    </lineage>
</organism>
<accession>A0AAW1Q2S6</accession>
<protein>
    <submittedName>
        <fullName evidence="1">Uncharacterized protein</fullName>
    </submittedName>
</protein>
<dbReference type="AlphaFoldDB" id="A0AAW1Q2S6"/>
<proteinExistence type="predicted"/>
<sequence>MREATTNNQGGTLAKLSPTSPAWAHAVNNWAITINLPTAPFPHSLEDRANDADLSAARFFNISAPVGSDAGMEEQCGAAHQALGDAAQGNLHVHAALHAAAL</sequence>
<comment type="caution">
    <text evidence="1">The sequence shown here is derived from an EMBL/GenBank/DDBJ whole genome shotgun (WGS) entry which is preliminary data.</text>
</comment>
<gene>
    <name evidence="1" type="ORF">WJX73_006189</name>
</gene>
<evidence type="ECO:0000313" key="1">
    <source>
        <dbReference type="EMBL" id="KAK9815060.1"/>
    </source>
</evidence>
<keyword evidence="2" id="KW-1185">Reference proteome</keyword>
<dbReference type="Proteomes" id="UP001465755">
    <property type="component" value="Unassembled WGS sequence"/>
</dbReference>